<gene>
    <name evidence="1" type="ORF">EV192_104274</name>
</gene>
<sequence length="104" mass="11562">MYGNGSRWGGVMYNYGYNKGFTSFASLGNWNDPDFTIAGDGGDQDSAGHQATVASSNSTTDVLVKRLDRCDLDHIVRAHRVDPRPWHSHLATLRGQRVRLLARQ</sequence>
<evidence type="ECO:0000313" key="1">
    <source>
        <dbReference type="EMBL" id="TCO59432.1"/>
    </source>
</evidence>
<proteinExistence type="predicted"/>
<dbReference type="EMBL" id="SLWS01000004">
    <property type="protein sequence ID" value="TCO59432.1"/>
    <property type="molecule type" value="Genomic_DNA"/>
</dbReference>
<organism evidence="1 2">
    <name type="scientific">Actinocrispum wychmicini</name>
    <dbReference type="NCBI Taxonomy" id="1213861"/>
    <lineage>
        <taxon>Bacteria</taxon>
        <taxon>Bacillati</taxon>
        <taxon>Actinomycetota</taxon>
        <taxon>Actinomycetes</taxon>
        <taxon>Pseudonocardiales</taxon>
        <taxon>Pseudonocardiaceae</taxon>
        <taxon>Actinocrispum</taxon>
    </lineage>
</organism>
<reference evidence="1 2" key="1">
    <citation type="submission" date="2019-03" db="EMBL/GenBank/DDBJ databases">
        <title>Genomic Encyclopedia of Type Strains, Phase IV (KMG-IV): sequencing the most valuable type-strain genomes for metagenomic binning, comparative biology and taxonomic classification.</title>
        <authorList>
            <person name="Goeker M."/>
        </authorList>
    </citation>
    <scope>NUCLEOTIDE SEQUENCE [LARGE SCALE GENOMIC DNA]</scope>
    <source>
        <strain evidence="1 2">DSM 45934</strain>
    </source>
</reference>
<name>A0A4R2JLG8_9PSEU</name>
<protein>
    <submittedName>
        <fullName evidence="1">Uncharacterized protein</fullName>
    </submittedName>
</protein>
<dbReference type="Proteomes" id="UP000295680">
    <property type="component" value="Unassembled WGS sequence"/>
</dbReference>
<comment type="caution">
    <text evidence="1">The sequence shown here is derived from an EMBL/GenBank/DDBJ whole genome shotgun (WGS) entry which is preliminary data.</text>
</comment>
<keyword evidence="2" id="KW-1185">Reference proteome</keyword>
<dbReference type="AlphaFoldDB" id="A0A4R2JLG8"/>
<evidence type="ECO:0000313" key="2">
    <source>
        <dbReference type="Proteomes" id="UP000295680"/>
    </source>
</evidence>
<accession>A0A4R2JLG8</accession>
<dbReference type="RefSeq" id="WP_132117334.1">
    <property type="nucleotide sequence ID" value="NZ_SLWS01000004.1"/>
</dbReference>